<dbReference type="EMBL" id="BAABGM010000001">
    <property type="protein sequence ID" value="GAA4397051.1"/>
    <property type="molecule type" value="Genomic_DNA"/>
</dbReference>
<accession>A0ABP8JX26</accession>
<dbReference type="Gene3D" id="3.40.50.10320">
    <property type="entry name" value="LmbE-like"/>
    <property type="match status" value="1"/>
</dbReference>
<dbReference type="InterPro" id="IPR024078">
    <property type="entry name" value="LmbE-like_dom_sf"/>
</dbReference>
<dbReference type="InterPro" id="IPR003737">
    <property type="entry name" value="GlcNAc_PI_deacetylase-related"/>
</dbReference>
<organism evidence="2 3">
    <name type="scientific">Fodinibacter luteus</name>
    <dbReference type="NCBI Taxonomy" id="552064"/>
    <lineage>
        <taxon>Bacteria</taxon>
        <taxon>Bacillati</taxon>
        <taxon>Actinomycetota</taxon>
        <taxon>Actinomycetes</taxon>
        <taxon>Micrococcales</taxon>
        <taxon>Intrasporangiaceae</taxon>
        <taxon>Fodinibacter (ex Wang et al. 2009)</taxon>
    </lineage>
</organism>
<comment type="caution">
    <text evidence="2">The sequence shown here is derived from an EMBL/GenBank/DDBJ whole genome shotgun (WGS) entry which is preliminary data.</text>
</comment>
<dbReference type="PANTHER" id="PTHR12993">
    <property type="entry name" value="N-ACETYLGLUCOSAMINYL-PHOSPHATIDYLINOSITOL DE-N-ACETYLASE-RELATED"/>
    <property type="match status" value="1"/>
</dbReference>
<evidence type="ECO:0000313" key="2">
    <source>
        <dbReference type="EMBL" id="GAA4397051.1"/>
    </source>
</evidence>
<dbReference type="SUPFAM" id="SSF102588">
    <property type="entry name" value="LmbE-like"/>
    <property type="match status" value="1"/>
</dbReference>
<gene>
    <name evidence="2" type="ORF">GCM10023168_01660</name>
</gene>
<keyword evidence="1" id="KW-0862">Zinc</keyword>
<name>A0ABP8JX26_9MICO</name>
<dbReference type="Pfam" id="PF02585">
    <property type="entry name" value="PIG-L"/>
    <property type="match status" value="1"/>
</dbReference>
<dbReference type="Proteomes" id="UP001500945">
    <property type="component" value="Unassembled WGS sequence"/>
</dbReference>
<protein>
    <submittedName>
        <fullName evidence="2">PIG-L family deacetylase</fullName>
    </submittedName>
</protein>
<proteinExistence type="predicted"/>
<sequence length="199" mass="21671">MLAVGAHPDDIEIGCGATLLTLAARPGTTVRGVVLTGSDARVQEATGALAAFVPGAALEAHAFPDGRLPAHWEAVKDVLHELATRAAPDVVLCPGPGDAHQDHRLLGQLVPTVWRDALVLHYEIPKWDADLHPPTHYVPVSPDMARRKVALLDAHYPSQHDRDWWDEELFLGLMRLRGVECKSRYAEAFSAHKVVLDLG</sequence>
<evidence type="ECO:0000313" key="3">
    <source>
        <dbReference type="Proteomes" id="UP001500945"/>
    </source>
</evidence>
<keyword evidence="3" id="KW-1185">Reference proteome</keyword>
<dbReference type="PANTHER" id="PTHR12993:SF30">
    <property type="entry name" value="N-ACETYL-ALPHA-D-GLUCOSAMINYL L-MALATE DEACETYLASE 1"/>
    <property type="match status" value="1"/>
</dbReference>
<evidence type="ECO:0000256" key="1">
    <source>
        <dbReference type="ARBA" id="ARBA00022833"/>
    </source>
</evidence>
<reference evidence="3" key="1">
    <citation type="journal article" date="2019" name="Int. J. Syst. Evol. Microbiol.">
        <title>The Global Catalogue of Microorganisms (GCM) 10K type strain sequencing project: providing services to taxonomists for standard genome sequencing and annotation.</title>
        <authorList>
            <consortium name="The Broad Institute Genomics Platform"/>
            <consortium name="The Broad Institute Genome Sequencing Center for Infectious Disease"/>
            <person name="Wu L."/>
            <person name="Ma J."/>
        </authorList>
    </citation>
    <scope>NUCLEOTIDE SEQUENCE [LARGE SCALE GENOMIC DNA]</scope>
    <source>
        <strain evidence="3">JCM 17809</strain>
    </source>
</reference>